<name>A0A103XB84_CYNCS</name>
<gene>
    <name evidence="1" type="ORF">Ccrd_025193</name>
</gene>
<keyword evidence="2" id="KW-1185">Reference proteome</keyword>
<organism evidence="1 2">
    <name type="scientific">Cynara cardunculus var. scolymus</name>
    <name type="common">Globe artichoke</name>
    <name type="synonym">Cynara scolymus</name>
    <dbReference type="NCBI Taxonomy" id="59895"/>
    <lineage>
        <taxon>Eukaryota</taxon>
        <taxon>Viridiplantae</taxon>
        <taxon>Streptophyta</taxon>
        <taxon>Embryophyta</taxon>
        <taxon>Tracheophyta</taxon>
        <taxon>Spermatophyta</taxon>
        <taxon>Magnoliopsida</taxon>
        <taxon>eudicotyledons</taxon>
        <taxon>Gunneridae</taxon>
        <taxon>Pentapetalae</taxon>
        <taxon>asterids</taxon>
        <taxon>campanulids</taxon>
        <taxon>Asterales</taxon>
        <taxon>Asteraceae</taxon>
        <taxon>Carduoideae</taxon>
        <taxon>Cardueae</taxon>
        <taxon>Carduinae</taxon>
        <taxon>Cynara</taxon>
    </lineage>
</organism>
<protein>
    <submittedName>
        <fullName evidence="1">Uncharacterized protein</fullName>
    </submittedName>
</protein>
<reference evidence="1 2" key="1">
    <citation type="journal article" date="2016" name="Sci. Rep.">
        <title>The genome sequence of the outbreeding globe artichoke constructed de novo incorporating a phase-aware low-pass sequencing strategy of F1 progeny.</title>
        <authorList>
            <person name="Scaglione D."/>
            <person name="Reyes-Chin-Wo S."/>
            <person name="Acquadro A."/>
            <person name="Froenicke L."/>
            <person name="Portis E."/>
            <person name="Beitel C."/>
            <person name="Tirone M."/>
            <person name="Mauro R."/>
            <person name="Lo Monaco A."/>
            <person name="Mauromicale G."/>
            <person name="Faccioli P."/>
            <person name="Cattivelli L."/>
            <person name="Rieseberg L."/>
            <person name="Michelmore R."/>
            <person name="Lanteri S."/>
        </authorList>
    </citation>
    <scope>NUCLEOTIDE SEQUENCE [LARGE SCALE GENOMIC DNA]</scope>
    <source>
        <strain evidence="1">2C</strain>
    </source>
</reference>
<dbReference type="EMBL" id="LEKV01006102">
    <property type="protein sequence ID" value="KVH87528.1"/>
    <property type="molecule type" value="Genomic_DNA"/>
</dbReference>
<evidence type="ECO:0000313" key="1">
    <source>
        <dbReference type="EMBL" id="KVH87528.1"/>
    </source>
</evidence>
<sequence>MLNHHQQHSISSQSSGFASLLSEDLSNLIHQQEHQEEELRCKLAEKKQQHYFVLIGAAKDSASQMIKGQGGEGREIRFVQADLEARAWQAKARAKEAVAAALQAQLQQGIITILNAMYNDSQKFQVLTDKAF</sequence>
<dbReference type="AlphaFoldDB" id="A0A103XB84"/>
<accession>A0A103XB84</accession>
<evidence type="ECO:0000313" key="2">
    <source>
        <dbReference type="Proteomes" id="UP000243975"/>
    </source>
</evidence>
<dbReference type="Gramene" id="KVH87528">
    <property type="protein sequence ID" value="KVH87528"/>
    <property type="gene ID" value="Ccrd_025193"/>
</dbReference>
<dbReference type="Proteomes" id="UP000243975">
    <property type="component" value="Unassembled WGS sequence"/>
</dbReference>
<proteinExistence type="predicted"/>
<comment type="caution">
    <text evidence="1">The sequence shown here is derived from an EMBL/GenBank/DDBJ whole genome shotgun (WGS) entry which is preliminary data.</text>
</comment>
<dbReference type="STRING" id="59895.A0A103XB84"/>